<dbReference type="SUPFAM" id="SSF54523">
    <property type="entry name" value="Pili subunits"/>
    <property type="match status" value="1"/>
</dbReference>
<evidence type="ECO:0000256" key="4">
    <source>
        <dbReference type="ARBA" id="ARBA00022989"/>
    </source>
</evidence>
<dbReference type="GO" id="GO:0015628">
    <property type="term" value="P:protein secretion by the type II secretion system"/>
    <property type="evidence" value="ECO:0007669"/>
    <property type="project" value="InterPro"/>
</dbReference>
<dbReference type="NCBIfam" id="TIGR02532">
    <property type="entry name" value="IV_pilin_GFxxxE"/>
    <property type="match status" value="1"/>
</dbReference>
<dbReference type="Gene3D" id="3.30.700.10">
    <property type="entry name" value="Glycoprotein, Type 4 Pilin"/>
    <property type="match status" value="1"/>
</dbReference>
<comment type="caution">
    <text evidence="7">The sequence shown here is derived from an EMBL/GenBank/DDBJ whole genome shotgun (WGS) entry which is preliminary data.</text>
</comment>
<evidence type="ECO:0000256" key="5">
    <source>
        <dbReference type="ARBA" id="ARBA00023136"/>
    </source>
</evidence>
<feature type="transmembrane region" description="Helical" evidence="6">
    <location>
        <begin position="34"/>
        <end position="54"/>
    </location>
</feature>
<dbReference type="InterPro" id="IPR012902">
    <property type="entry name" value="N_methyl_site"/>
</dbReference>
<sequence>MKKEKLPRWKFKLARKAKDPLKAISYQLSANSGFTLIELLIVVSILGVLITLGYQSFNLAQIKARDGQRKSDLKQIQQALELYKQDQLPAWAYPPTSAWGVFQTTLQNGGYMKTTPADPLPTSWSWPQYSYTRNATDNLRFTLIACLENTKDSNKDTVNNAYCTSGWSYTITEP</sequence>
<evidence type="ECO:0000256" key="2">
    <source>
        <dbReference type="ARBA" id="ARBA00022481"/>
    </source>
</evidence>
<dbReference type="PANTHER" id="PTHR30093:SF44">
    <property type="entry name" value="TYPE II SECRETION SYSTEM CORE PROTEIN G"/>
    <property type="match status" value="1"/>
</dbReference>
<name>A0A1F5E5B4_9BACT</name>
<dbReference type="Proteomes" id="UP000177006">
    <property type="component" value="Unassembled WGS sequence"/>
</dbReference>
<evidence type="ECO:0000256" key="1">
    <source>
        <dbReference type="ARBA" id="ARBA00004167"/>
    </source>
</evidence>
<dbReference type="InterPro" id="IPR000983">
    <property type="entry name" value="Bac_GSPG_pilin"/>
</dbReference>
<reference evidence="7 8" key="1">
    <citation type="journal article" date="2016" name="Nat. Commun.">
        <title>Thousands of microbial genomes shed light on interconnected biogeochemical processes in an aquifer system.</title>
        <authorList>
            <person name="Anantharaman K."/>
            <person name="Brown C.T."/>
            <person name="Hug L.A."/>
            <person name="Sharon I."/>
            <person name="Castelle C.J."/>
            <person name="Probst A.J."/>
            <person name="Thomas B.C."/>
            <person name="Singh A."/>
            <person name="Wilkins M.J."/>
            <person name="Karaoz U."/>
            <person name="Brodie E.L."/>
            <person name="Williams K.H."/>
            <person name="Hubbard S.S."/>
            <person name="Banfield J.F."/>
        </authorList>
    </citation>
    <scope>NUCLEOTIDE SEQUENCE [LARGE SCALE GENOMIC DNA]</scope>
</reference>
<dbReference type="InterPro" id="IPR045584">
    <property type="entry name" value="Pilin-like"/>
</dbReference>
<keyword evidence="5 6" id="KW-0472">Membrane</keyword>
<dbReference type="STRING" id="1797457.A2160_05980"/>
<proteinExistence type="predicted"/>
<gene>
    <name evidence="7" type="ORF">A2160_05980</name>
</gene>
<keyword evidence="2" id="KW-0488">Methylation</keyword>
<evidence type="ECO:0000256" key="6">
    <source>
        <dbReference type="SAM" id="Phobius"/>
    </source>
</evidence>
<dbReference type="EMBL" id="MEZK01000020">
    <property type="protein sequence ID" value="OGD62563.1"/>
    <property type="molecule type" value="Genomic_DNA"/>
</dbReference>
<dbReference type="AlphaFoldDB" id="A0A1F5E5B4"/>
<evidence type="ECO:0008006" key="9">
    <source>
        <dbReference type="Google" id="ProtNLM"/>
    </source>
</evidence>
<dbReference type="PANTHER" id="PTHR30093">
    <property type="entry name" value="GENERAL SECRETION PATHWAY PROTEIN G"/>
    <property type="match status" value="1"/>
</dbReference>
<accession>A0A1F5E5B4</accession>
<evidence type="ECO:0000256" key="3">
    <source>
        <dbReference type="ARBA" id="ARBA00022692"/>
    </source>
</evidence>
<dbReference type="PROSITE" id="PS00409">
    <property type="entry name" value="PROKAR_NTER_METHYL"/>
    <property type="match status" value="1"/>
</dbReference>
<dbReference type="Pfam" id="PF07963">
    <property type="entry name" value="N_methyl"/>
    <property type="match status" value="1"/>
</dbReference>
<keyword evidence="3 6" id="KW-0812">Transmembrane</keyword>
<keyword evidence="4 6" id="KW-1133">Transmembrane helix</keyword>
<dbReference type="PRINTS" id="PR00813">
    <property type="entry name" value="BCTERIALGSPG"/>
</dbReference>
<comment type="subcellular location">
    <subcellularLocation>
        <location evidence="1">Membrane</location>
        <topology evidence="1">Single-pass membrane protein</topology>
    </subcellularLocation>
</comment>
<protein>
    <recommendedName>
        <fullName evidence="9">Type II secretion system protein GspG C-terminal domain-containing protein</fullName>
    </recommendedName>
</protein>
<organism evidence="7 8">
    <name type="scientific">Candidatus Beckwithbacteria bacterium RBG_13_42_9</name>
    <dbReference type="NCBI Taxonomy" id="1797457"/>
    <lineage>
        <taxon>Bacteria</taxon>
        <taxon>Candidatus Beckwithiibacteriota</taxon>
    </lineage>
</organism>
<evidence type="ECO:0000313" key="8">
    <source>
        <dbReference type="Proteomes" id="UP000177006"/>
    </source>
</evidence>
<dbReference type="GO" id="GO:0015627">
    <property type="term" value="C:type II protein secretion system complex"/>
    <property type="evidence" value="ECO:0007669"/>
    <property type="project" value="InterPro"/>
</dbReference>
<evidence type="ECO:0000313" key="7">
    <source>
        <dbReference type="EMBL" id="OGD62563.1"/>
    </source>
</evidence>
<dbReference type="GO" id="GO:0016020">
    <property type="term" value="C:membrane"/>
    <property type="evidence" value="ECO:0007669"/>
    <property type="project" value="UniProtKB-SubCell"/>
</dbReference>